<sequence length="45" mass="4651">MERGRTAARPPTILAPALPAASRLPRSARITARARNGVPDTAVSG</sequence>
<accession>A0ABP3K7G7</accession>
<protein>
    <submittedName>
        <fullName evidence="2">Uncharacterized protein</fullName>
    </submittedName>
</protein>
<reference evidence="3" key="1">
    <citation type="journal article" date="2019" name="Int. J. Syst. Evol. Microbiol.">
        <title>The Global Catalogue of Microorganisms (GCM) 10K type strain sequencing project: providing services to taxonomists for standard genome sequencing and annotation.</title>
        <authorList>
            <consortium name="The Broad Institute Genomics Platform"/>
            <consortium name="The Broad Institute Genome Sequencing Center for Infectious Disease"/>
            <person name="Wu L."/>
            <person name="Ma J."/>
        </authorList>
    </citation>
    <scope>NUCLEOTIDE SEQUENCE [LARGE SCALE GENOMIC DNA]</scope>
    <source>
        <strain evidence="3">JCM 10649</strain>
    </source>
</reference>
<name>A0ABP3K7G7_9ACTN</name>
<proteinExistence type="predicted"/>
<feature type="compositionally biased region" description="Low complexity" evidence="1">
    <location>
        <begin position="7"/>
        <end position="29"/>
    </location>
</feature>
<dbReference type="EMBL" id="BAAAHB010000043">
    <property type="protein sequence ID" value="GAA0472874.1"/>
    <property type="molecule type" value="Genomic_DNA"/>
</dbReference>
<feature type="region of interest" description="Disordered" evidence="1">
    <location>
        <begin position="1"/>
        <end position="45"/>
    </location>
</feature>
<gene>
    <name evidence="2" type="ORF">GCM10009544_38590</name>
</gene>
<keyword evidence="3" id="KW-1185">Reference proteome</keyword>
<evidence type="ECO:0000313" key="2">
    <source>
        <dbReference type="EMBL" id="GAA0472874.1"/>
    </source>
</evidence>
<dbReference type="Proteomes" id="UP001499895">
    <property type="component" value="Unassembled WGS sequence"/>
</dbReference>
<organism evidence="2 3">
    <name type="scientific">Streptomyces stramineus</name>
    <dbReference type="NCBI Taxonomy" id="173861"/>
    <lineage>
        <taxon>Bacteria</taxon>
        <taxon>Bacillati</taxon>
        <taxon>Actinomycetota</taxon>
        <taxon>Actinomycetes</taxon>
        <taxon>Kitasatosporales</taxon>
        <taxon>Streptomycetaceae</taxon>
        <taxon>Streptomyces</taxon>
    </lineage>
</organism>
<evidence type="ECO:0000256" key="1">
    <source>
        <dbReference type="SAM" id="MobiDB-lite"/>
    </source>
</evidence>
<comment type="caution">
    <text evidence="2">The sequence shown here is derived from an EMBL/GenBank/DDBJ whole genome shotgun (WGS) entry which is preliminary data.</text>
</comment>
<evidence type="ECO:0000313" key="3">
    <source>
        <dbReference type="Proteomes" id="UP001499895"/>
    </source>
</evidence>